<evidence type="ECO:0000256" key="1">
    <source>
        <dbReference type="ARBA" id="ARBA00022490"/>
    </source>
</evidence>
<dbReference type="EMBL" id="NIGF01000013">
    <property type="protein sequence ID" value="PQV63290.1"/>
    <property type="molecule type" value="Genomic_DNA"/>
</dbReference>
<keyword evidence="2" id="KW-0030">Aminoacyl-tRNA synthetase</keyword>
<name>A0A2S8SR68_9BACT</name>
<organism evidence="2 3">
    <name type="scientific">Abditibacterium utsteinense</name>
    <dbReference type="NCBI Taxonomy" id="1960156"/>
    <lineage>
        <taxon>Bacteria</taxon>
        <taxon>Pseudomonadati</taxon>
        <taxon>Abditibacteriota</taxon>
        <taxon>Abditibacteriia</taxon>
        <taxon>Abditibacteriales</taxon>
        <taxon>Abditibacteriaceae</taxon>
        <taxon>Abditibacterium</taxon>
    </lineage>
</organism>
<dbReference type="GO" id="GO:0005737">
    <property type="term" value="C:cytoplasm"/>
    <property type="evidence" value="ECO:0007669"/>
    <property type="project" value="InterPro"/>
</dbReference>
<accession>A0A2S8SR68</accession>
<dbReference type="GO" id="GO:0004824">
    <property type="term" value="F:lysine-tRNA ligase activity"/>
    <property type="evidence" value="ECO:0007669"/>
    <property type="project" value="InterPro"/>
</dbReference>
<dbReference type="GO" id="GO:0006430">
    <property type="term" value="P:lysyl-tRNA aminoacylation"/>
    <property type="evidence" value="ECO:0007669"/>
    <property type="project" value="InterPro"/>
</dbReference>
<dbReference type="Proteomes" id="UP000237684">
    <property type="component" value="Unassembled WGS sequence"/>
</dbReference>
<keyword evidence="2" id="KW-0436">Ligase</keyword>
<keyword evidence="1" id="KW-0963">Cytoplasm</keyword>
<dbReference type="RefSeq" id="WP_106380534.1">
    <property type="nucleotide sequence ID" value="NZ_NIGF01000013.1"/>
</dbReference>
<dbReference type="InParanoid" id="A0A2S8SR68"/>
<keyword evidence="3" id="KW-1185">Reference proteome</keyword>
<dbReference type="Pfam" id="PF01921">
    <property type="entry name" value="tRNA-synt_1f"/>
    <property type="match status" value="1"/>
</dbReference>
<protein>
    <submittedName>
        <fullName evidence="2">tRNA synthetases class I (K)</fullName>
    </submittedName>
</protein>
<evidence type="ECO:0000313" key="3">
    <source>
        <dbReference type="Proteomes" id="UP000237684"/>
    </source>
</evidence>
<dbReference type="OrthoDB" id="9801152at2"/>
<dbReference type="InterPro" id="IPR014729">
    <property type="entry name" value="Rossmann-like_a/b/a_fold"/>
</dbReference>
<dbReference type="Gene3D" id="3.40.50.620">
    <property type="entry name" value="HUPs"/>
    <property type="match status" value="2"/>
</dbReference>
<dbReference type="AlphaFoldDB" id="A0A2S8SR68"/>
<dbReference type="InterPro" id="IPR002904">
    <property type="entry name" value="Lys-tRNA-ligase"/>
</dbReference>
<sequence>MQINNLYHNAVAHFSNQPIVTIATGATCAFAGDERSIREHLISDEAARHLRNAGHTVIHLFIDDNLDPLNLRQLRVAVNKDESLIERCKAWCGRPIAHLPDPWGCCESYAAHFEEQVLNRLHYVHCHPTLVRVSKLYERGLYAPAVRFVLENPQKIRDFLQERFPQYTPEKLFWPICPVCDYIDSTRVESVQNGEVQVVCSRCEKTSAQPLDSLTGKLNWKLDCAVRWSFLRIDAEAFSQPFMEPTAGSFPVAQALSQEFFGGHSIFPLNYGLVKMENKMGGKLLDALPPQMLRNIFVDQPVSDINVSRDLLVLTASRHKVLPEFTYLEFIKRILPIWLLTPQDLTWEQRELVKHGIAFGKEFLQTPVQPHLPQRQHIEETDVDVLGDLLTLLKSAVSLREEPIEAPAHSPLGDSEGELELQKQIEDQIAAMGSSKKMALRRFRAIVGQEHGLPVSKLLLLLPLEYLNLLLYLIELFLKCSTPALAEIH</sequence>
<dbReference type="GO" id="GO:0005524">
    <property type="term" value="F:ATP binding"/>
    <property type="evidence" value="ECO:0007669"/>
    <property type="project" value="InterPro"/>
</dbReference>
<comment type="caution">
    <text evidence="2">The sequence shown here is derived from an EMBL/GenBank/DDBJ whole genome shotgun (WGS) entry which is preliminary data.</text>
</comment>
<reference evidence="2 3" key="1">
    <citation type="journal article" date="2018" name="Syst. Appl. Microbiol.">
        <title>Abditibacterium utsteinense sp. nov., the first cultivated member of candidate phylum FBP, isolated from ice-free Antarctic soil samples.</title>
        <authorList>
            <person name="Tahon G."/>
            <person name="Tytgat B."/>
            <person name="Lebbe L."/>
            <person name="Carlier A."/>
            <person name="Willems A."/>
        </authorList>
    </citation>
    <scope>NUCLEOTIDE SEQUENCE [LARGE SCALE GENOMIC DNA]</scope>
    <source>
        <strain evidence="2 3">LMG 29911</strain>
    </source>
</reference>
<gene>
    <name evidence="2" type="ORF">B1R32_11317</name>
</gene>
<dbReference type="PANTHER" id="PTHR37940">
    <property type="entry name" value="LYSINE--TRNA LIGASE"/>
    <property type="match status" value="1"/>
</dbReference>
<dbReference type="SUPFAM" id="SSF52374">
    <property type="entry name" value="Nucleotidylyl transferase"/>
    <property type="match status" value="1"/>
</dbReference>
<proteinExistence type="predicted"/>
<evidence type="ECO:0000313" key="2">
    <source>
        <dbReference type="EMBL" id="PQV63290.1"/>
    </source>
</evidence>
<dbReference type="PANTHER" id="PTHR37940:SF1">
    <property type="entry name" value="LYSINE--TRNA LIGASE"/>
    <property type="match status" value="1"/>
</dbReference>